<accession>A0A448MQW9</accession>
<organism evidence="3 4">
    <name type="scientific">Rodentibacter pneumotropicus</name>
    <dbReference type="NCBI Taxonomy" id="758"/>
    <lineage>
        <taxon>Bacteria</taxon>
        <taxon>Pseudomonadati</taxon>
        <taxon>Pseudomonadota</taxon>
        <taxon>Gammaproteobacteria</taxon>
        <taxon>Pasteurellales</taxon>
        <taxon>Pasteurellaceae</taxon>
        <taxon>Rodentibacter</taxon>
    </lineage>
</organism>
<feature type="region of interest" description="Disordered" evidence="1">
    <location>
        <begin position="1"/>
        <end position="41"/>
    </location>
</feature>
<protein>
    <recommendedName>
        <fullName evidence="2">Deoxyribonuclease NucA/NucB domain-containing protein</fullName>
    </recommendedName>
</protein>
<dbReference type="OrthoDB" id="2664633at2"/>
<dbReference type="KEGG" id="rpne:NCTC8284_02742"/>
<feature type="region of interest" description="Disordered" evidence="1">
    <location>
        <begin position="47"/>
        <end position="66"/>
    </location>
</feature>
<dbReference type="InterPro" id="IPR029476">
    <property type="entry name" value="DNase_NucA_NucB"/>
</dbReference>
<evidence type="ECO:0000256" key="1">
    <source>
        <dbReference type="SAM" id="MobiDB-lite"/>
    </source>
</evidence>
<proteinExistence type="predicted"/>
<dbReference type="RefSeq" id="WP_018356622.1">
    <property type="nucleotide sequence ID" value="NZ_BBIX01000009.1"/>
</dbReference>
<dbReference type="Proteomes" id="UP000278733">
    <property type="component" value="Chromosome"/>
</dbReference>
<evidence type="ECO:0000313" key="4">
    <source>
        <dbReference type="Proteomes" id="UP000278733"/>
    </source>
</evidence>
<dbReference type="EMBL" id="LR134405">
    <property type="protein sequence ID" value="VEH67545.1"/>
    <property type="molecule type" value="Genomic_DNA"/>
</dbReference>
<reference evidence="3 4" key="1">
    <citation type="submission" date="2018-12" db="EMBL/GenBank/DDBJ databases">
        <authorList>
            <consortium name="Pathogen Informatics"/>
        </authorList>
    </citation>
    <scope>NUCLEOTIDE SEQUENCE [LARGE SCALE GENOMIC DNA]</scope>
    <source>
        <strain evidence="3 4">NCTC8284</strain>
    </source>
</reference>
<gene>
    <name evidence="3" type="ORF">NCTC8284_02742</name>
</gene>
<evidence type="ECO:0000313" key="3">
    <source>
        <dbReference type="EMBL" id="VEH67545.1"/>
    </source>
</evidence>
<feature type="domain" description="Deoxyribonuclease NucA/NucB" evidence="2">
    <location>
        <begin position="14"/>
        <end position="83"/>
    </location>
</feature>
<dbReference type="AlphaFoldDB" id="A0A448MQW9"/>
<dbReference type="GeneID" id="61267739"/>
<evidence type="ECO:0000259" key="2">
    <source>
        <dbReference type="Pfam" id="PF14040"/>
    </source>
</evidence>
<sequence length="87" mass="9477">MDANGHPDILTVDRQGARNRRREALKDTPIKSGLDWDEYPPAMFKEGGEGASVKHIKPSDNRGSGKCIGNQCKSLSDGDKVKIIIKG</sequence>
<dbReference type="Pfam" id="PF14040">
    <property type="entry name" value="DNase_NucA_NucB"/>
    <property type="match status" value="1"/>
</dbReference>
<dbReference type="STRING" id="758.GCA_000730685_00160"/>
<name>A0A448MQW9_9PAST</name>